<gene>
    <name evidence="1" type="ORF">CQW29_24570</name>
</gene>
<sequence length="178" mass="20288">MIAMQYRFRLPTDYDMTIIENRVRENGHLLDNFPGLVIKAWCYACNRDPHTASEPLYAPFYLWQDSAVMAGFLQSSGFKKLISDFGRPAIDCWPVLGFRPGSTLQRSAFARREIVPIAVDSDLSQISNLPEPAAGITRILAWDVQQWRRLCFELSELPFDDAPSTERYSVGHISLSTR</sequence>
<dbReference type="EMBL" id="PDET01000026">
    <property type="protein sequence ID" value="PRD12827.1"/>
    <property type="molecule type" value="Genomic_DNA"/>
</dbReference>
<comment type="caution">
    <text evidence="1">The sequence shown here is derived from an EMBL/GenBank/DDBJ whole genome shotgun (WGS) entry which is preliminary data.</text>
</comment>
<dbReference type="RefSeq" id="WP_105595373.1">
    <property type="nucleotide sequence ID" value="NZ_PDET01000026.1"/>
</dbReference>
<evidence type="ECO:0000313" key="2">
    <source>
        <dbReference type="Proteomes" id="UP000239181"/>
    </source>
</evidence>
<dbReference type="InterPro" id="IPR032349">
    <property type="entry name" value="DUF4865"/>
</dbReference>
<dbReference type="OrthoDB" id="2065010at2"/>
<keyword evidence="2" id="KW-1185">Reference proteome</keyword>
<dbReference type="Proteomes" id="UP000239181">
    <property type="component" value="Unassembled WGS sequence"/>
</dbReference>
<dbReference type="Pfam" id="PF16157">
    <property type="entry name" value="DUF4865"/>
    <property type="match status" value="1"/>
</dbReference>
<evidence type="ECO:0000313" key="1">
    <source>
        <dbReference type="EMBL" id="PRD12827.1"/>
    </source>
</evidence>
<accession>A0A2S9I4U3</accession>
<organism evidence="1 2">
    <name type="scientific">Pantoea coffeiphila</name>
    <dbReference type="NCBI Taxonomy" id="1465635"/>
    <lineage>
        <taxon>Bacteria</taxon>
        <taxon>Pseudomonadati</taxon>
        <taxon>Pseudomonadota</taxon>
        <taxon>Gammaproteobacteria</taxon>
        <taxon>Enterobacterales</taxon>
        <taxon>Erwiniaceae</taxon>
        <taxon>Pantoea</taxon>
    </lineage>
</organism>
<protein>
    <submittedName>
        <fullName evidence="1">DUF4865 domain-containing protein</fullName>
    </submittedName>
</protein>
<proteinExistence type="predicted"/>
<name>A0A2S9I4U3_9GAMM</name>
<dbReference type="AlphaFoldDB" id="A0A2S9I4U3"/>
<reference evidence="1 2" key="1">
    <citation type="submission" date="2017-10" db="EMBL/GenBank/DDBJ databases">
        <title>Draft genome of two endophytic bacteria isolated from 'guarana' Paullinia cupana (Mart.) Ducke.</title>
        <authorList>
            <person name="Siqueira K.A."/>
            <person name="Liotti R.G."/>
            <person name="Mendes T.A."/>
            <person name="Soares M.A."/>
        </authorList>
    </citation>
    <scope>NUCLEOTIDE SEQUENCE [LARGE SCALE GENOMIC DNA]</scope>
    <source>
        <strain evidence="1 2">342</strain>
    </source>
</reference>